<reference evidence="3" key="1">
    <citation type="submission" date="2021-06" db="EMBL/GenBank/DDBJ databases">
        <title>Parelaphostrongylus tenuis whole genome reference sequence.</title>
        <authorList>
            <person name="Garwood T.J."/>
            <person name="Larsen P.A."/>
            <person name="Fountain-Jones N.M."/>
            <person name="Garbe J.R."/>
            <person name="Macchietto M.G."/>
            <person name="Kania S.A."/>
            <person name="Gerhold R.W."/>
            <person name="Richards J.E."/>
            <person name="Wolf T.M."/>
        </authorList>
    </citation>
    <scope>NUCLEOTIDE SEQUENCE</scope>
    <source>
        <strain evidence="3">MNPRO001-30</strain>
        <tissue evidence="3">Meninges</tissue>
    </source>
</reference>
<protein>
    <recommendedName>
        <fullName evidence="2">Hedgehog protein Hint domain-containing protein</fullName>
    </recommendedName>
</protein>
<dbReference type="InterPro" id="IPR036844">
    <property type="entry name" value="Hint_dom_sf"/>
</dbReference>
<dbReference type="AlphaFoldDB" id="A0AAD5R4N8"/>
<evidence type="ECO:0000313" key="4">
    <source>
        <dbReference type="Proteomes" id="UP001196413"/>
    </source>
</evidence>
<dbReference type="Pfam" id="PF01079">
    <property type="entry name" value="Hint"/>
    <property type="match status" value="1"/>
</dbReference>
<sequence>MFTPVISFLHRLPNTVAPFVKVQTEDEELKLTPQHFIYKTACDDVHFNVEMVYAKDLRAGDCLYKVEGNAHLLANNIYVSCHNIVKTSTLSHTFLELATYVQRKMRSLFGGSEDGHLPTTAEFFLNIIDFIIPANNKMEL</sequence>
<dbReference type="Proteomes" id="UP001196413">
    <property type="component" value="Unassembled WGS sequence"/>
</dbReference>
<dbReference type="SUPFAM" id="SSF51294">
    <property type="entry name" value="Hedgehog/intein (Hint) domain"/>
    <property type="match status" value="1"/>
</dbReference>
<dbReference type="Gene3D" id="2.170.16.10">
    <property type="entry name" value="Hedgehog/Intein (Hint) domain"/>
    <property type="match status" value="1"/>
</dbReference>
<dbReference type="PANTHER" id="PTHR46706">
    <property type="entry name" value="PROTEIN QUA-1-RELATED"/>
    <property type="match status" value="1"/>
</dbReference>
<keyword evidence="1" id="KW-0217">Developmental protein</keyword>
<dbReference type="InterPro" id="IPR001767">
    <property type="entry name" value="Hedgehog_Hint"/>
</dbReference>
<organism evidence="3 4">
    <name type="scientific">Parelaphostrongylus tenuis</name>
    <name type="common">Meningeal worm</name>
    <dbReference type="NCBI Taxonomy" id="148309"/>
    <lineage>
        <taxon>Eukaryota</taxon>
        <taxon>Metazoa</taxon>
        <taxon>Ecdysozoa</taxon>
        <taxon>Nematoda</taxon>
        <taxon>Chromadorea</taxon>
        <taxon>Rhabditida</taxon>
        <taxon>Rhabditina</taxon>
        <taxon>Rhabditomorpha</taxon>
        <taxon>Strongyloidea</taxon>
        <taxon>Metastrongylidae</taxon>
        <taxon>Parelaphostrongylus</taxon>
    </lineage>
</organism>
<evidence type="ECO:0000313" key="3">
    <source>
        <dbReference type="EMBL" id="KAJ1369444.1"/>
    </source>
</evidence>
<comment type="caution">
    <text evidence="3">The sequence shown here is derived from an EMBL/GenBank/DDBJ whole genome shotgun (WGS) entry which is preliminary data.</text>
</comment>
<evidence type="ECO:0000256" key="1">
    <source>
        <dbReference type="ARBA" id="ARBA00022473"/>
    </source>
</evidence>
<dbReference type="GO" id="GO:0016540">
    <property type="term" value="P:protein autoprocessing"/>
    <property type="evidence" value="ECO:0007669"/>
    <property type="project" value="InterPro"/>
</dbReference>
<dbReference type="InterPro" id="IPR052140">
    <property type="entry name" value="Dev_Signal_Hedgehog-like"/>
</dbReference>
<proteinExistence type="predicted"/>
<keyword evidence="4" id="KW-1185">Reference proteome</keyword>
<evidence type="ECO:0000259" key="2">
    <source>
        <dbReference type="Pfam" id="PF01079"/>
    </source>
</evidence>
<dbReference type="CDD" id="cd00081">
    <property type="entry name" value="Hint"/>
    <property type="match status" value="1"/>
</dbReference>
<name>A0AAD5R4N8_PARTN</name>
<accession>A0AAD5R4N8</accession>
<gene>
    <name evidence="3" type="ORF">KIN20_030902</name>
</gene>
<dbReference type="PANTHER" id="PTHR46706:SF12">
    <property type="entry name" value="PROTEIN QUA-1-RELATED"/>
    <property type="match status" value="1"/>
</dbReference>
<dbReference type="EMBL" id="JAHQIW010006553">
    <property type="protein sequence ID" value="KAJ1369444.1"/>
    <property type="molecule type" value="Genomic_DNA"/>
</dbReference>
<feature type="domain" description="Hedgehog protein Hint" evidence="2">
    <location>
        <begin position="2"/>
        <end position="65"/>
    </location>
</feature>